<dbReference type="RefSeq" id="YP_009182614.1">
    <property type="nucleotide sequence ID" value="NC_028503.1"/>
</dbReference>
<dbReference type="GeneID" id="26381398"/>
<protein>
    <recommendedName>
        <fullName evidence="3">Thiamine biosynthesis protein</fullName>
    </recommendedName>
</protein>
<dbReference type="InterPro" id="IPR003749">
    <property type="entry name" value="ThiS/MoaD-like"/>
</dbReference>
<evidence type="ECO:0008006" key="3">
    <source>
        <dbReference type="Google" id="ProtNLM"/>
    </source>
</evidence>
<organism evidence="2">
    <name type="scientific">Undaria pinnatifida</name>
    <name type="common">Wakame</name>
    <name type="synonym">Alaria pinnatifida</name>
    <dbReference type="NCBI Taxonomy" id="74381"/>
    <lineage>
        <taxon>Eukaryota</taxon>
        <taxon>Sar</taxon>
        <taxon>Stramenopiles</taxon>
        <taxon>Ochrophyta</taxon>
        <taxon>PX clade</taxon>
        <taxon>Phaeophyceae</taxon>
        <taxon>Laminariales</taxon>
        <taxon>Alariaceae</taxon>
        <taxon>Undaria</taxon>
    </lineage>
</organism>
<keyword evidence="2" id="KW-0934">Plastid</keyword>
<gene>
    <name evidence="2" type="primary">ycf40</name>
    <name evidence="2" type="ORF">LEIZ152</name>
</gene>
<feature type="signal peptide" evidence="1">
    <location>
        <begin position="1"/>
        <end position="17"/>
    </location>
</feature>
<dbReference type="InterPro" id="IPR016155">
    <property type="entry name" value="Mopterin_synth/thiamin_S_b"/>
</dbReference>
<name>A0A0R6LV33_UNDPI</name>
<sequence>MKIKIFLLLVSLNGCDYKVYMTQPSQVSDILEFFNYQKELVIIQHNGKIHNDLNKNSQYVKQKDKVEIITIVGGG</sequence>
<evidence type="ECO:0000256" key="1">
    <source>
        <dbReference type="SAM" id="SignalP"/>
    </source>
</evidence>
<feature type="chain" id="PRO_5006587646" description="Thiamine biosynthesis protein" evidence="1">
    <location>
        <begin position="18"/>
        <end position="75"/>
    </location>
</feature>
<evidence type="ECO:0000313" key="2">
    <source>
        <dbReference type="EMBL" id="AKG50039.1"/>
    </source>
</evidence>
<accession>A0A0R6LV33</accession>
<dbReference type="Gene3D" id="3.10.20.30">
    <property type="match status" value="1"/>
</dbReference>
<keyword evidence="1" id="KW-0732">Signal</keyword>
<reference evidence="2" key="1">
    <citation type="journal article" date="2015" name="PLoS ONE">
        <title>Complete Plastid Genome Sequence of the Brown Alga Undaria pinnatifida.</title>
        <authorList>
            <person name="Zhang L."/>
            <person name="Wang X."/>
            <person name="Liu T."/>
            <person name="Wang G."/>
            <person name="Chi S."/>
            <person name="Liu C."/>
            <person name="Wang H."/>
        </authorList>
    </citation>
    <scope>NUCLEOTIDE SEQUENCE</scope>
</reference>
<dbReference type="InterPro" id="IPR012675">
    <property type="entry name" value="Beta-grasp_dom_sf"/>
</dbReference>
<dbReference type="AlphaFoldDB" id="A0A0R6LV33"/>
<dbReference type="EMBL" id="KP298002">
    <property type="protein sequence ID" value="AKG50039.1"/>
    <property type="molecule type" value="Genomic_DNA"/>
</dbReference>
<geneLocation type="chloroplast" evidence="2"/>
<dbReference type="Pfam" id="PF02597">
    <property type="entry name" value="ThiS"/>
    <property type="match status" value="1"/>
</dbReference>
<keyword evidence="2" id="KW-0150">Chloroplast</keyword>
<dbReference type="SUPFAM" id="SSF54285">
    <property type="entry name" value="MoaD/ThiS"/>
    <property type="match status" value="1"/>
</dbReference>
<proteinExistence type="predicted"/>